<keyword evidence="2" id="KW-0472">Membrane</keyword>
<feature type="transmembrane region" description="Helical" evidence="2">
    <location>
        <begin position="46"/>
        <end position="69"/>
    </location>
</feature>
<organism evidence="3 4">
    <name type="scientific">Zhihengliuella flava</name>
    <dbReference type="NCBI Taxonomy" id="1285193"/>
    <lineage>
        <taxon>Bacteria</taxon>
        <taxon>Bacillati</taxon>
        <taxon>Actinomycetota</taxon>
        <taxon>Actinomycetes</taxon>
        <taxon>Micrococcales</taxon>
        <taxon>Micrococcaceae</taxon>
        <taxon>Zhihengliuella</taxon>
    </lineage>
</organism>
<feature type="transmembrane region" description="Helical" evidence="2">
    <location>
        <begin position="81"/>
        <end position="101"/>
    </location>
</feature>
<feature type="compositionally biased region" description="Low complexity" evidence="1">
    <location>
        <begin position="12"/>
        <end position="22"/>
    </location>
</feature>
<dbReference type="Proteomes" id="UP000625033">
    <property type="component" value="Unassembled WGS sequence"/>
</dbReference>
<accession>A0A931DBJ9</accession>
<evidence type="ECO:0000256" key="1">
    <source>
        <dbReference type="SAM" id="MobiDB-lite"/>
    </source>
</evidence>
<proteinExistence type="predicted"/>
<dbReference type="RefSeq" id="WP_231365882.1">
    <property type="nucleotide sequence ID" value="NZ_JADOTZ010000001.1"/>
</dbReference>
<keyword evidence="4" id="KW-1185">Reference proteome</keyword>
<evidence type="ECO:0000313" key="3">
    <source>
        <dbReference type="EMBL" id="MBG6083858.1"/>
    </source>
</evidence>
<evidence type="ECO:0000256" key="2">
    <source>
        <dbReference type="SAM" id="Phobius"/>
    </source>
</evidence>
<name>A0A931DBJ9_9MICC</name>
<dbReference type="AlphaFoldDB" id="A0A931DBJ9"/>
<evidence type="ECO:0000313" key="4">
    <source>
        <dbReference type="Proteomes" id="UP000625033"/>
    </source>
</evidence>
<dbReference type="EMBL" id="JADOTZ010000001">
    <property type="protein sequence ID" value="MBG6083858.1"/>
    <property type="molecule type" value="Genomic_DNA"/>
</dbReference>
<reference evidence="3" key="1">
    <citation type="submission" date="2020-11" db="EMBL/GenBank/DDBJ databases">
        <title>Sequencing the genomes of 1000 actinobacteria strains.</title>
        <authorList>
            <person name="Klenk H.-P."/>
        </authorList>
    </citation>
    <scope>NUCLEOTIDE SEQUENCE</scope>
    <source>
        <strain evidence="3">DSM 26152</strain>
    </source>
</reference>
<sequence>MSAPGPRRVRVTAPADAPTARHAAQRDSSSVEDIHVRSLVRSQLRLSLTVALGFLVILVVLAVLVSLWPRIQEMRVATIPWTWLLLGLGVYPLIWSAAALYNRACARNEARYRFLARR</sequence>
<protein>
    <submittedName>
        <fullName evidence="3">Uncharacterized membrane protein (DUF485 family)</fullName>
    </submittedName>
</protein>
<gene>
    <name evidence="3" type="ORF">IW252_000625</name>
</gene>
<keyword evidence="2" id="KW-0812">Transmembrane</keyword>
<keyword evidence="2" id="KW-1133">Transmembrane helix</keyword>
<comment type="caution">
    <text evidence="3">The sequence shown here is derived from an EMBL/GenBank/DDBJ whole genome shotgun (WGS) entry which is preliminary data.</text>
</comment>
<feature type="region of interest" description="Disordered" evidence="1">
    <location>
        <begin position="1"/>
        <end position="30"/>
    </location>
</feature>